<dbReference type="EMBL" id="AP026866">
    <property type="protein sequence ID" value="BDS08294.1"/>
    <property type="molecule type" value="Genomic_DNA"/>
</dbReference>
<dbReference type="Pfam" id="PF01797">
    <property type="entry name" value="Y1_Tnp"/>
    <property type="match status" value="1"/>
</dbReference>
<gene>
    <name evidence="2" type="ORF">NT6N_33340</name>
</gene>
<dbReference type="Gene3D" id="3.30.70.1290">
    <property type="entry name" value="Transposase IS200-like"/>
    <property type="match status" value="1"/>
</dbReference>
<dbReference type="SUPFAM" id="SSF143422">
    <property type="entry name" value="Transposase IS200-like"/>
    <property type="match status" value="1"/>
</dbReference>
<dbReference type="GO" id="GO:0004803">
    <property type="term" value="F:transposase activity"/>
    <property type="evidence" value="ECO:0007669"/>
    <property type="project" value="InterPro"/>
</dbReference>
<dbReference type="GO" id="GO:0003677">
    <property type="term" value="F:DNA binding"/>
    <property type="evidence" value="ECO:0007669"/>
    <property type="project" value="InterPro"/>
</dbReference>
<name>A0AAT9FQW3_9BACT</name>
<feature type="domain" description="Transposase IS200-like" evidence="1">
    <location>
        <begin position="5"/>
        <end position="69"/>
    </location>
</feature>
<organism evidence="2">
    <name type="scientific">Oceaniferula spumae</name>
    <dbReference type="NCBI Taxonomy" id="2979115"/>
    <lineage>
        <taxon>Bacteria</taxon>
        <taxon>Pseudomonadati</taxon>
        <taxon>Verrucomicrobiota</taxon>
        <taxon>Verrucomicrobiia</taxon>
        <taxon>Verrucomicrobiales</taxon>
        <taxon>Verrucomicrobiaceae</taxon>
        <taxon>Oceaniferula</taxon>
    </lineage>
</organism>
<reference evidence="2" key="1">
    <citation type="submission" date="2024-07" db="EMBL/GenBank/DDBJ databases">
        <title>Complete genome sequence of Verrucomicrobiaceae bacterium NT6N.</title>
        <authorList>
            <person name="Huang C."/>
            <person name="Takami H."/>
            <person name="Hamasaki K."/>
        </authorList>
    </citation>
    <scope>NUCLEOTIDE SEQUENCE</scope>
    <source>
        <strain evidence="2">NT6N</strain>
    </source>
</reference>
<evidence type="ECO:0000259" key="1">
    <source>
        <dbReference type="Pfam" id="PF01797"/>
    </source>
</evidence>
<proteinExistence type="predicted"/>
<evidence type="ECO:0000313" key="2">
    <source>
        <dbReference type="EMBL" id="BDS08294.1"/>
    </source>
</evidence>
<accession>A0AAT9FQW3</accession>
<dbReference type="InterPro" id="IPR036515">
    <property type="entry name" value="Transposase_17_sf"/>
</dbReference>
<dbReference type="KEGG" id="osu:NT6N_33340"/>
<sequence>MPQSLSKIYLHLIFSTKGREAWLTPDIRPPLYNYMAGILKNLKAKPMEINGTSDHVHLLCLQPRTVTVQTC</sequence>
<dbReference type="InterPro" id="IPR002686">
    <property type="entry name" value="Transposase_17"/>
</dbReference>
<protein>
    <recommendedName>
        <fullName evidence="1">Transposase IS200-like domain-containing protein</fullName>
    </recommendedName>
</protein>
<dbReference type="AlphaFoldDB" id="A0AAT9FQW3"/>
<dbReference type="GO" id="GO:0006313">
    <property type="term" value="P:DNA transposition"/>
    <property type="evidence" value="ECO:0007669"/>
    <property type="project" value="InterPro"/>
</dbReference>